<comment type="caution">
    <text evidence="9">The sequence shown here is derived from an EMBL/GenBank/DDBJ whole genome shotgun (WGS) entry which is preliminary data.</text>
</comment>
<dbReference type="Pfam" id="PF00884">
    <property type="entry name" value="Sulfatase"/>
    <property type="match status" value="1"/>
</dbReference>
<name>T0IVP8_9SPHN</name>
<protein>
    <recommendedName>
        <fullName evidence="8">Sulfatase N-terminal domain-containing protein</fullName>
    </recommendedName>
</protein>
<dbReference type="GO" id="GO:0005886">
    <property type="term" value="C:plasma membrane"/>
    <property type="evidence" value="ECO:0007669"/>
    <property type="project" value="UniProtKB-SubCell"/>
</dbReference>
<evidence type="ECO:0000256" key="2">
    <source>
        <dbReference type="ARBA" id="ARBA00022475"/>
    </source>
</evidence>
<evidence type="ECO:0000259" key="8">
    <source>
        <dbReference type="Pfam" id="PF00884"/>
    </source>
</evidence>
<keyword evidence="10" id="KW-1185">Reference proteome</keyword>
<sequence length="512" mass="54500">MTINGLTLAALPVGAILLDGLVRPRGGRYPVSVGRSLAGTWLLAWMMASLTGLFLFACGNLPVAVSLALGLLALLTVASNAKHAMLGEPLLFSDLALIGAIFRHPQFYLSAVAIWQRIVAGLIALVLFALLAWLFVPDVQPHLIGAATLAVSLAVLWLSLQSPPMRALAKVPAAHADVLRHGLMATLLLYWLRWRDSRDPETCAEAPRAPALQSPELVVVIQCESFADPAELFSNPNLALPGLAAAHEGAWRSGRLEVSGFGAYTMRTEYGVLFGLEEEDLGFRRYDPFLTALGDSSYALPARLKASGWRSVFAHPHDMRFYGRDRIMPAAGFAELVGEDRFAAPAPGEGRYVTDAAMADEIVAIAAAATAPTMIYAVTIENHGPWAPDGHPSGDLKQSYLRLVRRSDAMLSDLIERLGALRRPALLVFFGDHRPSIPGATAPGGDRHTPYVMVRLDDAGKLAPGGYCRQDLTPAGLHHAILGAVLGDALPQGDAAARPTPAAPATEAAGHA</sequence>
<evidence type="ECO:0000313" key="9">
    <source>
        <dbReference type="EMBL" id="EQB15900.1"/>
    </source>
</evidence>
<dbReference type="InterPro" id="IPR050448">
    <property type="entry name" value="OpgB/LTA_synthase_biosynth"/>
</dbReference>
<organism evidence="9 10">
    <name type="scientific">Novosphingobium lindaniclasticum LE124</name>
    <dbReference type="NCBI Taxonomy" id="1096930"/>
    <lineage>
        <taxon>Bacteria</taxon>
        <taxon>Pseudomonadati</taxon>
        <taxon>Pseudomonadota</taxon>
        <taxon>Alphaproteobacteria</taxon>
        <taxon>Sphingomonadales</taxon>
        <taxon>Sphingomonadaceae</taxon>
        <taxon>Novosphingobium</taxon>
    </lineage>
</organism>
<evidence type="ECO:0000256" key="4">
    <source>
        <dbReference type="ARBA" id="ARBA00022989"/>
    </source>
</evidence>
<feature type="transmembrane region" description="Helical" evidence="7">
    <location>
        <begin position="44"/>
        <end position="77"/>
    </location>
</feature>
<gene>
    <name evidence="9" type="ORF">L284_10860</name>
</gene>
<dbReference type="PANTHER" id="PTHR47371">
    <property type="entry name" value="LIPOTEICHOIC ACID SYNTHASE"/>
    <property type="match status" value="1"/>
</dbReference>
<reference evidence="9 10" key="1">
    <citation type="journal article" date="2013" name="Genome Announc.">
        <title>Genome Sequence of Novosphingobium lindaniclasticum LE124T, Isolated from a Hexachlorocyclohexane Dumpsite.</title>
        <authorList>
            <person name="Saxena A."/>
            <person name="Nayyar N."/>
            <person name="Sangwan N."/>
            <person name="Kumari R."/>
            <person name="Khurana J.P."/>
            <person name="Lal R."/>
        </authorList>
    </citation>
    <scope>NUCLEOTIDE SEQUENCE [LARGE SCALE GENOMIC DNA]</scope>
    <source>
        <strain evidence="9 10">LE124</strain>
    </source>
</reference>
<dbReference type="EMBL" id="ATHL01000075">
    <property type="protein sequence ID" value="EQB15900.1"/>
    <property type="molecule type" value="Genomic_DNA"/>
</dbReference>
<dbReference type="eggNOG" id="COG1368">
    <property type="taxonomic scope" value="Bacteria"/>
</dbReference>
<comment type="subcellular location">
    <subcellularLocation>
        <location evidence="1">Cell membrane</location>
        <topology evidence="1">Multi-pass membrane protein</topology>
    </subcellularLocation>
</comment>
<keyword evidence="3 7" id="KW-0812">Transmembrane</keyword>
<dbReference type="PATRIC" id="fig|1096930.3.peg.2151"/>
<feature type="domain" description="Sulfatase N-terminal" evidence="8">
    <location>
        <begin position="218"/>
        <end position="461"/>
    </location>
</feature>
<evidence type="ECO:0000313" key="10">
    <source>
        <dbReference type="Proteomes" id="UP000015527"/>
    </source>
</evidence>
<dbReference type="PANTHER" id="PTHR47371:SF3">
    <property type="entry name" value="PHOSPHOGLYCEROL TRANSFERASE I"/>
    <property type="match status" value="1"/>
</dbReference>
<evidence type="ECO:0000256" key="1">
    <source>
        <dbReference type="ARBA" id="ARBA00004651"/>
    </source>
</evidence>
<feature type="transmembrane region" description="Helical" evidence="7">
    <location>
        <begin position="114"/>
        <end position="136"/>
    </location>
</feature>
<keyword evidence="4 7" id="KW-1133">Transmembrane helix</keyword>
<dbReference type="SUPFAM" id="SSF53649">
    <property type="entry name" value="Alkaline phosphatase-like"/>
    <property type="match status" value="1"/>
</dbReference>
<feature type="region of interest" description="Disordered" evidence="6">
    <location>
        <begin position="493"/>
        <end position="512"/>
    </location>
</feature>
<dbReference type="CDD" id="cd16015">
    <property type="entry name" value="LTA_synthase"/>
    <property type="match status" value="1"/>
</dbReference>
<dbReference type="InterPro" id="IPR017850">
    <property type="entry name" value="Alkaline_phosphatase_core_sf"/>
</dbReference>
<dbReference type="InterPro" id="IPR000917">
    <property type="entry name" value="Sulfatase_N"/>
</dbReference>
<evidence type="ECO:0000256" key="3">
    <source>
        <dbReference type="ARBA" id="ARBA00022692"/>
    </source>
</evidence>
<accession>T0IVP8</accession>
<dbReference type="Gene3D" id="3.40.720.10">
    <property type="entry name" value="Alkaline Phosphatase, subunit A"/>
    <property type="match status" value="1"/>
</dbReference>
<evidence type="ECO:0000256" key="5">
    <source>
        <dbReference type="ARBA" id="ARBA00023136"/>
    </source>
</evidence>
<keyword evidence="2" id="KW-1003">Cell membrane</keyword>
<proteinExistence type="predicted"/>
<feature type="compositionally biased region" description="Low complexity" evidence="6">
    <location>
        <begin position="495"/>
        <end position="512"/>
    </location>
</feature>
<dbReference type="AlphaFoldDB" id="T0IVP8"/>
<evidence type="ECO:0000256" key="7">
    <source>
        <dbReference type="SAM" id="Phobius"/>
    </source>
</evidence>
<dbReference type="Proteomes" id="UP000015527">
    <property type="component" value="Unassembled WGS sequence"/>
</dbReference>
<feature type="transmembrane region" description="Helical" evidence="7">
    <location>
        <begin position="143"/>
        <end position="160"/>
    </location>
</feature>
<keyword evidence="5 7" id="KW-0472">Membrane</keyword>
<evidence type="ECO:0000256" key="6">
    <source>
        <dbReference type="SAM" id="MobiDB-lite"/>
    </source>
</evidence>